<dbReference type="Pfam" id="PF20765">
    <property type="entry name" value="Phage_tail_terminator_8"/>
    <property type="match status" value="1"/>
</dbReference>
<accession>A0ABR7INN1</accession>
<gene>
    <name evidence="1" type="ORF">H8Z77_01735</name>
</gene>
<dbReference type="EMBL" id="JACOQK010000001">
    <property type="protein sequence ID" value="MBC5786745.1"/>
    <property type="molecule type" value="Genomic_DNA"/>
</dbReference>
<comment type="caution">
    <text evidence="1">The sequence shown here is derived from an EMBL/GenBank/DDBJ whole genome shotgun (WGS) entry which is preliminary data.</text>
</comment>
<proteinExistence type="predicted"/>
<sequence length="140" mass="16354">MVNKIISGISNALYNEFGEGYEIYTQQIEQGLQQPCFLIASLSPSYSLFRDKRYRFQDTIAVQYFPLQVGDYIELNQILYRLFSCLEYITADGDLIRGANMQGEQTDDILTFKIDFDLFLYDFTKETGMEELEQKTNIME</sequence>
<evidence type="ECO:0008006" key="3">
    <source>
        <dbReference type="Google" id="ProtNLM"/>
    </source>
</evidence>
<evidence type="ECO:0000313" key="2">
    <source>
        <dbReference type="Proteomes" id="UP000649151"/>
    </source>
</evidence>
<organism evidence="1 2">
    <name type="scientific">Clostridium facile</name>
    <dbReference type="NCBI Taxonomy" id="2763035"/>
    <lineage>
        <taxon>Bacteria</taxon>
        <taxon>Bacillati</taxon>
        <taxon>Bacillota</taxon>
        <taxon>Clostridia</taxon>
        <taxon>Eubacteriales</taxon>
        <taxon>Clostridiaceae</taxon>
        <taxon>Clostridium</taxon>
    </lineage>
</organism>
<name>A0ABR7INN1_9CLOT</name>
<evidence type="ECO:0000313" key="1">
    <source>
        <dbReference type="EMBL" id="MBC5786745.1"/>
    </source>
</evidence>
<protein>
    <recommendedName>
        <fullName evidence="3">Phage protein</fullName>
    </recommendedName>
</protein>
<keyword evidence="2" id="KW-1185">Reference proteome</keyword>
<dbReference type="InterPro" id="IPR049254">
    <property type="entry name" value="Phage_tail_terminator"/>
</dbReference>
<dbReference type="Proteomes" id="UP000649151">
    <property type="component" value="Unassembled WGS sequence"/>
</dbReference>
<reference evidence="1 2" key="1">
    <citation type="submission" date="2020-08" db="EMBL/GenBank/DDBJ databases">
        <title>Genome public.</title>
        <authorList>
            <person name="Liu C."/>
            <person name="Sun Q."/>
        </authorList>
    </citation>
    <scope>NUCLEOTIDE SEQUENCE [LARGE SCALE GENOMIC DNA]</scope>
    <source>
        <strain evidence="1 2">NSJ-27</strain>
    </source>
</reference>
<dbReference type="RefSeq" id="WP_186995978.1">
    <property type="nucleotide sequence ID" value="NZ_JACOQK010000001.1"/>
</dbReference>